<dbReference type="GO" id="GO:0015629">
    <property type="term" value="C:actin cytoskeleton"/>
    <property type="evidence" value="ECO:0007669"/>
    <property type="project" value="TreeGrafter"/>
</dbReference>
<evidence type="ECO:0000256" key="1">
    <source>
        <dbReference type="ARBA" id="ARBA00009631"/>
    </source>
</evidence>
<dbReference type="PANTHER" id="PTHR47385:SF19">
    <property type="entry name" value="TRANSGELIN"/>
    <property type="match status" value="1"/>
</dbReference>
<dbReference type="SMART" id="SM00033">
    <property type="entry name" value="CH"/>
    <property type="match status" value="1"/>
</dbReference>
<dbReference type="InterPro" id="IPR001715">
    <property type="entry name" value="CH_dom"/>
</dbReference>
<evidence type="ECO:0000256" key="2">
    <source>
        <dbReference type="RuleBase" id="RU361224"/>
    </source>
</evidence>
<dbReference type="Pfam" id="PF00307">
    <property type="entry name" value="CH"/>
    <property type="match status" value="1"/>
</dbReference>
<accession>A0A158Q5M1</accession>
<dbReference type="PROSITE" id="PS50021">
    <property type="entry name" value="CH"/>
    <property type="match status" value="1"/>
</dbReference>
<feature type="domain" description="Calponin-homology (CH)" evidence="3">
    <location>
        <begin position="15"/>
        <end position="130"/>
    </location>
</feature>
<reference evidence="5" key="1">
    <citation type="submission" date="2016-04" db="UniProtKB">
        <authorList>
            <consortium name="WormBaseParasite"/>
        </authorList>
    </citation>
    <scope>IDENTIFICATION</scope>
</reference>
<name>A0A158Q5M1_DRAME</name>
<sequence>LIIEKNFKNQARFNIEEAQEVLFWIEQVTEQPFDRHPATMQTAQDVADALKDGIHLCRLFNRLVNKVDALFYNKRPKMPFQKMENISNFLDAIKSYGVSEISCFQTVDLYENKQCYKVIECIRALAAVAQSKKCLAPLPPWVVRLSQQRPRYFSNSVIRSGEMVIPLQYGTNKCASQKGMTPYGLMRQIKPDNPL</sequence>
<dbReference type="GO" id="GO:0007015">
    <property type="term" value="P:actin filament organization"/>
    <property type="evidence" value="ECO:0007669"/>
    <property type="project" value="TreeGrafter"/>
</dbReference>
<dbReference type="AlphaFoldDB" id="A0A158Q5M1"/>
<organism evidence="4 5">
    <name type="scientific">Dracunculus medinensis</name>
    <name type="common">Guinea worm</name>
    <dbReference type="NCBI Taxonomy" id="318479"/>
    <lineage>
        <taxon>Eukaryota</taxon>
        <taxon>Metazoa</taxon>
        <taxon>Ecdysozoa</taxon>
        <taxon>Nematoda</taxon>
        <taxon>Chromadorea</taxon>
        <taxon>Rhabditida</taxon>
        <taxon>Spirurina</taxon>
        <taxon>Dracunculoidea</taxon>
        <taxon>Dracunculidae</taxon>
        <taxon>Dracunculus</taxon>
    </lineage>
</organism>
<dbReference type="GO" id="GO:0051015">
    <property type="term" value="F:actin filament binding"/>
    <property type="evidence" value="ECO:0007669"/>
    <property type="project" value="TreeGrafter"/>
</dbReference>
<protein>
    <recommendedName>
        <fullName evidence="2">Transgelin</fullName>
    </recommendedName>
</protein>
<proteinExistence type="inferred from homology"/>
<dbReference type="InterPro" id="IPR003096">
    <property type="entry name" value="SM22_calponin"/>
</dbReference>
<evidence type="ECO:0000313" key="5">
    <source>
        <dbReference type="WBParaSite" id="DME_0000774001-mRNA-1"/>
    </source>
</evidence>
<dbReference type="Pfam" id="PF00402">
    <property type="entry name" value="Calponin"/>
    <property type="match status" value="1"/>
</dbReference>
<dbReference type="Proteomes" id="UP000038040">
    <property type="component" value="Unplaced"/>
</dbReference>
<dbReference type="InterPro" id="IPR036872">
    <property type="entry name" value="CH_dom_sf"/>
</dbReference>
<dbReference type="WBParaSite" id="DME_0000774001-mRNA-1">
    <property type="protein sequence ID" value="DME_0000774001-mRNA-1"/>
    <property type="gene ID" value="DME_0000774001"/>
</dbReference>
<dbReference type="PROSITE" id="PS51122">
    <property type="entry name" value="CALPONIN_2"/>
    <property type="match status" value="1"/>
</dbReference>
<evidence type="ECO:0000313" key="4">
    <source>
        <dbReference type="Proteomes" id="UP000038040"/>
    </source>
</evidence>
<dbReference type="InterPro" id="IPR050606">
    <property type="entry name" value="Calponin-like"/>
</dbReference>
<dbReference type="PRINTS" id="PR00888">
    <property type="entry name" value="SM22CALPONIN"/>
</dbReference>
<dbReference type="SUPFAM" id="SSF47576">
    <property type="entry name" value="Calponin-homology domain, CH-domain"/>
    <property type="match status" value="1"/>
</dbReference>
<dbReference type="InterPro" id="IPR000557">
    <property type="entry name" value="Calponin_repeat"/>
</dbReference>
<evidence type="ECO:0000259" key="3">
    <source>
        <dbReference type="PROSITE" id="PS50021"/>
    </source>
</evidence>
<comment type="similarity">
    <text evidence="1 2">Belongs to the calponin family.</text>
</comment>
<dbReference type="PROSITE" id="PS01052">
    <property type="entry name" value="CALPONIN_1"/>
    <property type="match status" value="1"/>
</dbReference>
<dbReference type="PANTHER" id="PTHR47385">
    <property type="entry name" value="CALPONIN"/>
    <property type="match status" value="1"/>
</dbReference>
<dbReference type="Gene3D" id="1.10.418.10">
    <property type="entry name" value="Calponin-like domain"/>
    <property type="match status" value="1"/>
</dbReference>